<keyword evidence="1" id="KW-0812">Transmembrane</keyword>
<protein>
    <submittedName>
        <fullName evidence="3">Uncharacterized protein</fullName>
    </submittedName>
</protein>
<proteinExistence type="predicted"/>
<feature type="transmembrane region" description="Helical" evidence="1">
    <location>
        <begin position="47"/>
        <end position="69"/>
    </location>
</feature>
<evidence type="ECO:0000313" key="2">
    <source>
        <dbReference type="Proteomes" id="UP000887565"/>
    </source>
</evidence>
<keyword evidence="1" id="KW-1133">Transmembrane helix</keyword>
<dbReference type="WBParaSite" id="nRc.2.0.1.t02417-RA">
    <property type="protein sequence ID" value="nRc.2.0.1.t02417-RA"/>
    <property type="gene ID" value="nRc.2.0.1.g02417"/>
</dbReference>
<dbReference type="Proteomes" id="UP000887565">
    <property type="component" value="Unplaced"/>
</dbReference>
<reference evidence="3" key="1">
    <citation type="submission" date="2022-11" db="UniProtKB">
        <authorList>
            <consortium name="WormBaseParasite"/>
        </authorList>
    </citation>
    <scope>IDENTIFICATION</scope>
</reference>
<sequence>MLVEYDHKVPIQTCGGEYRILRASVRACVRCHTTKNADPCGKSPPTYAIYLEALLFIYIFDFGKIIFVAKY</sequence>
<keyword evidence="2" id="KW-1185">Reference proteome</keyword>
<organism evidence="2 3">
    <name type="scientific">Romanomermis culicivorax</name>
    <name type="common">Nematode worm</name>
    <dbReference type="NCBI Taxonomy" id="13658"/>
    <lineage>
        <taxon>Eukaryota</taxon>
        <taxon>Metazoa</taxon>
        <taxon>Ecdysozoa</taxon>
        <taxon>Nematoda</taxon>
        <taxon>Enoplea</taxon>
        <taxon>Dorylaimia</taxon>
        <taxon>Mermithida</taxon>
        <taxon>Mermithoidea</taxon>
        <taxon>Mermithidae</taxon>
        <taxon>Romanomermis</taxon>
    </lineage>
</organism>
<evidence type="ECO:0000313" key="3">
    <source>
        <dbReference type="WBParaSite" id="nRc.2.0.1.t02417-RA"/>
    </source>
</evidence>
<accession>A0A915HM57</accession>
<name>A0A915HM57_ROMCU</name>
<evidence type="ECO:0000256" key="1">
    <source>
        <dbReference type="SAM" id="Phobius"/>
    </source>
</evidence>
<keyword evidence="1" id="KW-0472">Membrane</keyword>
<dbReference type="AlphaFoldDB" id="A0A915HM57"/>